<keyword evidence="2 5" id="KW-0812">Transmembrane</keyword>
<protein>
    <submittedName>
        <fullName evidence="7">Energy transducer TonB</fullName>
    </submittedName>
</protein>
<dbReference type="Pfam" id="PF03544">
    <property type="entry name" value="TonB_C"/>
    <property type="match status" value="1"/>
</dbReference>
<evidence type="ECO:0000256" key="4">
    <source>
        <dbReference type="ARBA" id="ARBA00023136"/>
    </source>
</evidence>
<dbReference type="Proteomes" id="UP000829194">
    <property type="component" value="Chromosome"/>
</dbReference>
<dbReference type="RefSeq" id="WP_148648811.1">
    <property type="nucleotide sequence ID" value="NZ_CP011131.1"/>
</dbReference>
<keyword evidence="4 5" id="KW-0472">Membrane</keyword>
<sequence>MNATADPDAYWSPLRIGAISGALCLHTALLLALTLPVVVPNKAGEDFFVLYQSEQCVGMGLCIPPMFRDLPYYRYDKNGVKIKTVTAVPLLEDGRAGVLPDIMAKAERLPVPVDTVVRYFDSRPRTVELQILIAATGAILEVKVVRSSGDADVDRKARFNAWENWRFKPAFDGGQAVESSVRVAIEFDFLGKSEQELRQEPGHWVVY</sequence>
<dbReference type="InterPro" id="IPR037682">
    <property type="entry name" value="TonB_C"/>
</dbReference>
<dbReference type="InterPro" id="IPR006260">
    <property type="entry name" value="TonB/TolA_C"/>
</dbReference>
<dbReference type="NCBIfam" id="TIGR01352">
    <property type="entry name" value="tonB_Cterm"/>
    <property type="match status" value="1"/>
</dbReference>
<evidence type="ECO:0000256" key="5">
    <source>
        <dbReference type="SAM" id="Phobius"/>
    </source>
</evidence>
<feature type="transmembrane region" description="Helical" evidence="5">
    <location>
        <begin position="16"/>
        <end position="39"/>
    </location>
</feature>
<feature type="domain" description="TonB C-terminal" evidence="6">
    <location>
        <begin position="126"/>
        <end position="188"/>
    </location>
</feature>
<gene>
    <name evidence="7" type="ORF">MOV92_09205</name>
</gene>
<dbReference type="SUPFAM" id="SSF74653">
    <property type="entry name" value="TolA/TonB C-terminal domain"/>
    <property type="match status" value="1"/>
</dbReference>
<evidence type="ECO:0000313" key="7">
    <source>
        <dbReference type="EMBL" id="UNP31394.1"/>
    </source>
</evidence>
<accession>A0ABY3XIB6</accession>
<evidence type="ECO:0000256" key="1">
    <source>
        <dbReference type="ARBA" id="ARBA00004167"/>
    </source>
</evidence>
<proteinExistence type="predicted"/>
<evidence type="ECO:0000259" key="6">
    <source>
        <dbReference type="Pfam" id="PF03544"/>
    </source>
</evidence>
<organism evidence="7 8">
    <name type="scientific">Lysobacter gummosus</name>
    <dbReference type="NCBI Taxonomy" id="262324"/>
    <lineage>
        <taxon>Bacteria</taxon>
        <taxon>Pseudomonadati</taxon>
        <taxon>Pseudomonadota</taxon>
        <taxon>Gammaproteobacteria</taxon>
        <taxon>Lysobacterales</taxon>
        <taxon>Lysobacteraceae</taxon>
        <taxon>Lysobacter</taxon>
    </lineage>
</organism>
<keyword evidence="3 5" id="KW-1133">Transmembrane helix</keyword>
<dbReference type="Gene3D" id="3.30.1150.10">
    <property type="match status" value="1"/>
</dbReference>
<evidence type="ECO:0000256" key="3">
    <source>
        <dbReference type="ARBA" id="ARBA00022989"/>
    </source>
</evidence>
<dbReference type="EMBL" id="CP093547">
    <property type="protein sequence ID" value="UNP31394.1"/>
    <property type="molecule type" value="Genomic_DNA"/>
</dbReference>
<keyword evidence="8" id="KW-1185">Reference proteome</keyword>
<evidence type="ECO:0000256" key="2">
    <source>
        <dbReference type="ARBA" id="ARBA00022692"/>
    </source>
</evidence>
<name>A0ABY3XIB6_9GAMM</name>
<reference evidence="7 8" key="1">
    <citation type="submission" date="2022-03" db="EMBL/GenBank/DDBJ databases">
        <title>Complete genome sequence of Lysobacter capsici VKM B-2533 and Lysobacter gummosus 10.1.1, promising sources of lytic agents.</title>
        <authorList>
            <person name="Tarlachkov S.V."/>
            <person name="Kudryakova I.V."/>
            <person name="Afoshin A.S."/>
            <person name="Leontyevskaya E.A."/>
            <person name="Leontyevskaya N.V."/>
        </authorList>
    </citation>
    <scope>NUCLEOTIDE SEQUENCE [LARGE SCALE GENOMIC DNA]</scope>
    <source>
        <strain evidence="7 8">10.1.1</strain>
    </source>
</reference>
<evidence type="ECO:0000313" key="8">
    <source>
        <dbReference type="Proteomes" id="UP000829194"/>
    </source>
</evidence>
<comment type="subcellular location">
    <subcellularLocation>
        <location evidence="1">Membrane</location>
        <topology evidence="1">Single-pass membrane protein</topology>
    </subcellularLocation>
</comment>